<dbReference type="OrthoDB" id="9801223at2"/>
<dbReference type="Gene3D" id="2.40.30.10">
    <property type="entry name" value="Translation factors"/>
    <property type="match status" value="1"/>
</dbReference>
<keyword evidence="2" id="KW-1185">Reference proteome</keyword>
<evidence type="ECO:0008006" key="3">
    <source>
        <dbReference type="Google" id="ProtNLM"/>
    </source>
</evidence>
<evidence type="ECO:0000313" key="1">
    <source>
        <dbReference type="EMBL" id="CCH88487.1"/>
    </source>
</evidence>
<dbReference type="KEGG" id="mmar:MODMU_3061"/>
<dbReference type="EMBL" id="FO203431">
    <property type="protein sequence ID" value="CCH88487.1"/>
    <property type="molecule type" value="Genomic_DNA"/>
</dbReference>
<organism evidence="1 2">
    <name type="scientific">Modestobacter italicus (strain DSM 44449 / CECT 9708 / BC 501)</name>
    <dbReference type="NCBI Taxonomy" id="2732864"/>
    <lineage>
        <taxon>Bacteria</taxon>
        <taxon>Bacillati</taxon>
        <taxon>Actinomycetota</taxon>
        <taxon>Actinomycetes</taxon>
        <taxon>Geodermatophilales</taxon>
        <taxon>Geodermatophilaceae</taxon>
        <taxon>Modestobacter</taxon>
    </lineage>
</organism>
<dbReference type="AlphaFoldDB" id="I4EYM4"/>
<sequence>MRFRLGWWWEVQETGDVVPFRVKRVDDRLVKTSMPGQYVTVKVLMPDGVHQPRQYRLTRGRASRCRRSSSRHCPSCRPVPPTARLGRWSARSMACRPIPLACSPRPC</sequence>
<accession>I4EYM4</accession>
<reference evidence="1 2" key="1">
    <citation type="journal article" date="2012" name="J. Bacteriol.">
        <title>Genome Sequence of Radiation-Resistant Modestobacter marinus Strain BC501, a Representative Actinobacterium That Thrives on Calcareous Stone Surfaces.</title>
        <authorList>
            <person name="Normand P."/>
            <person name="Gury J."/>
            <person name="Pujic P."/>
            <person name="Chouaia B."/>
            <person name="Crotti E."/>
            <person name="Brusetti L."/>
            <person name="Daffonchio D."/>
            <person name="Vacherie B."/>
            <person name="Barbe V."/>
            <person name="Medigue C."/>
            <person name="Calteau A."/>
            <person name="Ghodhbane-Gtari F."/>
            <person name="Essoussi I."/>
            <person name="Nouioui I."/>
            <person name="Abbassi-Ghozzi I."/>
            <person name="Gtari M."/>
        </authorList>
    </citation>
    <scope>NUCLEOTIDE SEQUENCE [LARGE SCALE GENOMIC DNA]</scope>
    <source>
        <strain evidence="2">BC 501</strain>
    </source>
</reference>
<proteinExistence type="predicted"/>
<protein>
    <recommendedName>
        <fullName evidence="3">FAD-binding FR-type domain-containing protein</fullName>
    </recommendedName>
</protein>
<dbReference type="HOGENOM" id="CLU_2207031_0_0_11"/>
<dbReference type="STRING" id="477641.MODMU_3061"/>
<evidence type="ECO:0000313" key="2">
    <source>
        <dbReference type="Proteomes" id="UP000006461"/>
    </source>
</evidence>
<name>I4EYM4_MODI5</name>
<gene>
    <name evidence="1" type="ordered locus">MODMU_3061</name>
</gene>
<dbReference type="SUPFAM" id="SSF63380">
    <property type="entry name" value="Riboflavin synthase domain-like"/>
    <property type="match status" value="1"/>
</dbReference>
<dbReference type="eggNOG" id="COG1018">
    <property type="taxonomic scope" value="Bacteria"/>
</dbReference>
<dbReference type="InterPro" id="IPR017938">
    <property type="entry name" value="Riboflavin_synthase-like_b-brl"/>
</dbReference>
<dbReference type="Proteomes" id="UP000006461">
    <property type="component" value="Chromosome"/>
</dbReference>